<dbReference type="Pfam" id="PF04977">
    <property type="entry name" value="DivIC"/>
    <property type="match status" value="1"/>
</dbReference>
<evidence type="ECO:0000256" key="2">
    <source>
        <dbReference type="SAM" id="Phobius"/>
    </source>
</evidence>
<dbReference type="Proteomes" id="UP000419017">
    <property type="component" value="Unassembled WGS sequence"/>
</dbReference>
<dbReference type="EMBL" id="CABWIB010000001">
    <property type="protein sequence ID" value="VWL85254.1"/>
    <property type="molecule type" value="Genomic_DNA"/>
</dbReference>
<proteinExistence type="predicted"/>
<keyword evidence="3" id="KW-0131">Cell cycle</keyword>
<keyword evidence="4" id="KW-1185">Reference proteome</keyword>
<sequence length="100" mass="11961">MKKSIFFLLIALGFILIIAIIYPIKTKRQKIQRESIKTKVYQMRIKEEKEKNDKLKNEILSINEKNNIEKISRENLNMGKKGEKVYIFLNDEDDDEKENK</sequence>
<dbReference type="AlphaFoldDB" id="A0A6I8MDL1"/>
<dbReference type="RefSeq" id="WP_156683262.1">
    <property type="nucleotide sequence ID" value="NZ_CABWIB010000001.1"/>
</dbReference>
<gene>
    <name evidence="3" type="ORF">OMES3154_00537</name>
</gene>
<dbReference type="GO" id="GO:0051301">
    <property type="term" value="P:cell division"/>
    <property type="evidence" value="ECO:0007669"/>
    <property type="project" value="UniProtKB-KW"/>
</dbReference>
<keyword evidence="1" id="KW-0175">Coiled coil</keyword>
<feature type="transmembrane region" description="Helical" evidence="2">
    <location>
        <begin position="6"/>
        <end position="24"/>
    </location>
</feature>
<feature type="coiled-coil region" evidence="1">
    <location>
        <begin position="38"/>
        <end position="65"/>
    </location>
</feature>
<reference evidence="3 4" key="1">
    <citation type="submission" date="2019-10" db="EMBL/GenBank/DDBJ databases">
        <authorList>
            <person name="Blom J."/>
        </authorList>
    </citation>
    <scope>NUCLEOTIDE SEQUENCE [LARGE SCALE GENOMIC DNA]</scope>
    <source>
        <strain evidence="3 4">ES3154-GLU</strain>
    </source>
</reference>
<protein>
    <submittedName>
        <fullName evidence="3">Cell division protein FtsB</fullName>
    </submittedName>
</protein>
<keyword evidence="2" id="KW-0472">Membrane</keyword>
<accession>A0A6I8MDL1</accession>
<name>A0A6I8MDL1_9FUSO</name>
<keyword evidence="2" id="KW-1133">Transmembrane helix</keyword>
<dbReference type="InterPro" id="IPR007060">
    <property type="entry name" value="FtsL/DivIC"/>
</dbReference>
<evidence type="ECO:0000313" key="4">
    <source>
        <dbReference type="Proteomes" id="UP000419017"/>
    </source>
</evidence>
<keyword evidence="3" id="KW-0132">Cell division</keyword>
<keyword evidence="2" id="KW-0812">Transmembrane</keyword>
<evidence type="ECO:0000313" key="3">
    <source>
        <dbReference type="EMBL" id="VWL85254.1"/>
    </source>
</evidence>
<evidence type="ECO:0000256" key="1">
    <source>
        <dbReference type="SAM" id="Coils"/>
    </source>
</evidence>
<organism evidence="3 4">
    <name type="scientific">Oceanivirga miroungae</name>
    <dbReference type="NCBI Taxonomy" id="1130046"/>
    <lineage>
        <taxon>Bacteria</taxon>
        <taxon>Fusobacteriati</taxon>
        <taxon>Fusobacteriota</taxon>
        <taxon>Fusobacteriia</taxon>
        <taxon>Fusobacteriales</taxon>
        <taxon>Leptotrichiaceae</taxon>
        <taxon>Oceanivirga</taxon>
    </lineage>
</organism>